<dbReference type="InterPro" id="IPR040177">
    <property type="entry name" value="SLC30A9"/>
</dbReference>
<dbReference type="EMBL" id="JBHMCA010000052">
    <property type="protein sequence ID" value="MFB9447217.1"/>
    <property type="molecule type" value="Genomic_DNA"/>
</dbReference>
<evidence type="ECO:0000313" key="9">
    <source>
        <dbReference type="Proteomes" id="UP001589608"/>
    </source>
</evidence>
<evidence type="ECO:0000259" key="7">
    <source>
        <dbReference type="Pfam" id="PF01545"/>
    </source>
</evidence>
<dbReference type="Pfam" id="PF01545">
    <property type="entry name" value="Cation_efflux"/>
    <property type="match status" value="1"/>
</dbReference>
<gene>
    <name evidence="8" type="ORF">ACFFTR_29345</name>
</gene>
<feature type="transmembrane region" description="Helical" evidence="6">
    <location>
        <begin position="115"/>
        <end position="135"/>
    </location>
</feature>
<keyword evidence="3 6" id="KW-0812">Transmembrane</keyword>
<dbReference type="Gene3D" id="1.20.1510.10">
    <property type="entry name" value="Cation efflux protein transmembrane domain"/>
    <property type="match status" value="1"/>
</dbReference>
<name>A0ABV5MEE5_9ACTN</name>
<dbReference type="PANTHER" id="PTHR13414">
    <property type="entry name" value="HUEL-CATION TRANSPORTER"/>
    <property type="match status" value="1"/>
</dbReference>
<proteinExistence type="predicted"/>
<organism evidence="8 9">
    <name type="scientific">Dactylosporangium vinaceum</name>
    <dbReference type="NCBI Taxonomy" id="53362"/>
    <lineage>
        <taxon>Bacteria</taxon>
        <taxon>Bacillati</taxon>
        <taxon>Actinomycetota</taxon>
        <taxon>Actinomycetes</taxon>
        <taxon>Micromonosporales</taxon>
        <taxon>Micromonosporaceae</taxon>
        <taxon>Dactylosporangium</taxon>
    </lineage>
</organism>
<comment type="subcellular location">
    <subcellularLocation>
        <location evidence="1">Membrane</location>
        <topology evidence="1">Multi-pass membrane protein</topology>
    </subcellularLocation>
</comment>
<dbReference type="PANTHER" id="PTHR13414:SF9">
    <property type="entry name" value="PROTON-COUPLED ZINC ANTIPORTER SLC30A9, MITOCHONDRIAL"/>
    <property type="match status" value="1"/>
</dbReference>
<keyword evidence="2" id="KW-0813">Transport</keyword>
<evidence type="ECO:0000313" key="8">
    <source>
        <dbReference type="EMBL" id="MFB9447217.1"/>
    </source>
</evidence>
<feature type="transmembrane region" description="Helical" evidence="6">
    <location>
        <begin position="171"/>
        <end position="191"/>
    </location>
</feature>
<sequence length="305" mass="32750">MADSDESSTKTVVVAAGANLAIAVAKAVAALVTGSAALWAETLHSLADTGNEILLWLGLRRSKRGPDRRHPFGYGQERFFWAFLAALGIFLVGGLLSAAEGVRSLLLPEPLESPWVGVAVLVVSAGFETWSWLTARRQLREDAKRRRRTVREHLTMASDPSATTVFLEDSAALIGIALALLALVLHMLTGWAWWDPAASIAIGVLLAVVAWLLARRSKALLIDAAAPDDVMESLHAAVGPQPWIERIHDMRAVYVGPSQLLVTMEVEPTATVRERPGTDLVAHVTALRGRLLDEAGVADAVITVV</sequence>
<evidence type="ECO:0000256" key="6">
    <source>
        <dbReference type="SAM" id="Phobius"/>
    </source>
</evidence>
<dbReference type="Proteomes" id="UP001589608">
    <property type="component" value="Unassembled WGS sequence"/>
</dbReference>
<evidence type="ECO:0000256" key="4">
    <source>
        <dbReference type="ARBA" id="ARBA00022989"/>
    </source>
</evidence>
<dbReference type="NCBIfam" id="TIGR01297">
    <property type="entry name" value="CDF"/>
    <property type="match status" value="1"/>
</dbReference>
<feature type="transmembrane region" description="Helical" evidence="6">
    <location>
        <begin position="197"/>
        <end position="214"/>
    </location>
</feature>
<dbReference type="InterPro" id="IPR058533">
    <property type="entry name" value="Cation_efflux_TM"/>
</dbReference>
<keyword evidence="4 6" id="KW-1133">Transmembrane helix</keyword>
<feature type="transmembrane region" description="Helical" evidence="6">
    <location>
        <begin position="38"/>
        <end position="59"/>
    </location>
</feature>
<dbReference type="SUPFAM" id="SSF161111">
    <property type="entry name" value="Cation efflux protein transmembrane domain-like"/>
    <property type="match status" value="1"/>
</dbReference>
<dbReference type="RefSeq" id="WP_223092530.1">
    <property type="nucleotide sequence ID" value="NZ_CP061913.1"/>
</dbReference>
<evidence type="ECO:0000256" key="5">
    <source>
        <dbReference type="ARBA" id="ARBA00023136"/>
    </source>
</evidence>
<reference evidence="8 9" key="1">
    <citation type="submission" date="2024-09" db="EMBL/GenBank/DDBJ databases">
        <authorList>
            <person name="Sun Q."/>
            <person name="Mori K."/>
        </authorList>
    </citation>
    <scope>NUCLEOTIDE SEQUENCE [LARGE SCALE GENOMIC DNA]</scope>
    <source>
        <strain evidence="8 9">JCM 3307</strain>
    </source>
</reference>
<dbReference type="InterPro" id="IPR027469">
    <property type="entry name" value="Cation_efflux_TMD_sf"/>
</dbReference>
<evidence type="ECO:0000256" key="3">
    <source>
        <dbReference type="ARBA" id="ARBA00022692"/>
    </source>
</evidence>
<accession>A0ABV5MEE5</accession>
<keyword evidence="9" id="KW-1185">Reference proteome</keyword>
<comment type="caution">
    <text evidence="8">The sequence shown here is derived from an EMBL/GenBank/DDBJ whole genome shotgun (WGS) entry which is preliminary data.</text>
</comment>
<feature type="domain" description="Cation efflux protein transmembrane" evidence="7">
    <location>
        <begin position="12"/>
        <end position="221"/>
    </location>
</feature>
<protein>
    <submittedName>
        <fullName evidence="8">Cation diffusion facilitator family transporter</fullName>
    </submittedName>
</protein>
<evidence type="ECO:0000256" key="2">
    <source>
        <dbReference type="ARBA" id="ARBA00022448"/>
    </source>
</evidence>
<feature type="transmembrane region" description="Helical" evidence="6">
    <location>
        <begin position="79"/>
        <end position="99"/>
    </location>
</feature>
<evidence type="ECO:0000256" key="1">
    <source>
        <dbReference type="ARBA" id="ARBA00004141"/>
    </source>
</evidence>
<feature type="transmembrane region" description="Helical" evidence="6">
    <location>
        <begin position="12"/>
        <end position="32"/>
    </location>
</feature>
<dbReference type="InterPro" id="IPR002524">
    <property type="entry name" value="Cation_efflux"/>
</dbReference>
<keyword evidence="5 6" id="KW-0472">Membrane</keyword>